<feature type="compositionally biased region" description="Basic and acidic residues" evidence="5">
    <location>
        <begin position="636"/>
        <end position="651"/>
    </location>
</feature>
<proteinExistence type="predicted"/>
<protein>
    <submittedName>
        <fullName evidence="6">Uncharacterized protein</fullName>
    </submittedName>
</protein>
<feature type="compositionally biased region" description="Polar residues" evidence="5">
    <location>
        <begin position="687"/>
        <end position="707"/>
    </location>
</feature>
<feature type="compositionally biased region" description="Polar residues" evidence="5">
    <location>
        <begin position="477"/>
        <end position="501"/>
    </location>
</feature>
<keyword evidence="2" id="KW-0597">Phosphoprotein</keyword>
<feature type="region of interest" description="Disordered" evidence="5">
    <location>
        <begin position="376"/>
        <end position="408"/>
    </location>
</feature>
<organism evidence="6 7">
    <name type="scientific">Astatotilapia calliptera</name>
    <name type="common">Eastern happy</name>
    <name type="synonym">Chromis callipterus</name>
    <dbReference type="NCBI Taxonomy" id="8154"/>
    <lineage>
        <taxon>Eukaryota</taxon>
        <taxon>Metazoa</taxon>
        <taxon>Chordata</taxon>
        <taxon>Craniata</taxon>
        <taxon>Vertebrata</taxon>
        <taxon>Euteleostomi</taxon>
        <taxon>Actinopterygii</taxon>
        <taxon>Neopterygii</taxon>
        <taxon>Teleostei</taxon>
        <taxon>Neoteleostei</taxon>
        <taxon>Acanthomorphata</taxon>
        <taxon>Ovalentaria</taxon>
        <taxon>Cichlomorphae</taxon>
        <taxon>Cichliformes</taxon>
        <taxon>Cichlidae</taxon>
        <taxon>African cichlids</taxon>
        <taxon>Pseudocrenilabrinae</taxon>
        <taxon>Haplochromini</taxon>
        <taxon>Astatotilapia</taxon>
    </lineage>
</organism>
<dbReference type="PANTHER" id="PTHR28664:SF2">
    <property type="entry name" value="BRAIN-ENRICHED GUANYLATE KINASE-ASSOCIATED PROTEIN"/>
    <property type="match status" value="1"/>
</dbReference>
<comment type="subcellular location">
    <subcellularLocation>
        <location evidence="1">Membrane</location>
        <topology evidence="1">Peripheral membrane protein</topology>
    </subcellularLocation>
</comment>
<feature type="region of interest" description="Disordered" evidence="5">
    <location>
        <begin position="90"/>
        <end position="118"/>
    </location>
</feature>
<reference evidence="6" key="3">
    <citation type="submission" date="2025-08" db="UniProtKB">
        <authorList>
            <consortium name="Ensembl"/>
        </authorList>
    </citation>
    <scope>IDENTIFICATION</scope>
</reference>
<dbReference type="Proteomes" id="UP000265100">
    <property type="component" value="Chromosome 19"/>
</dbReference>
<dbReference type="PANTHER" id="PTHR28664">
    <property type="entry name" value="TIGHT JUNCTION-ASSOCIATED PROTEIN 1"/>
    <property type="match status" value="1"/>
</dbReference>
<feature type="compositionally biased region" description="Low complexity" evidence="5">
    <location>
        <begin position="654"/>
        <end position="663"/>
    </location>
</feature>
<keyword evidence="4" id="KW-0175">Coiled coil</keyword>
<feature type="region of interest" description="Disordered" evidence="5">
    <location>
        <begin position="457"/>
        <end position="501"/>
    </location>
</feature>
<accession>A0AAX7TY85</accession>
<feature type="compositionally biased region" description="Polar residues" evidence="5">
    <location>
        <begin position="304"/>
        <end position="314"/>
    </location>
</feature>
<evidence type="ECO:0000256" key="3">
    <source>
        <dbReference type="ARBA" id="ARBA00023136"/>
    </source>
</evidence>
<evidence type="ECO:0000256" key="4">
    <source>
        <dbReference type="SAM" id="Coils"/>
    </source>
</evidence>
<evidence type="ECO:0000256" key="2">
    <source>
        <dbReference type="ARBA" id="ARBA00022553"/>
    </source>
</evidence>
<feature type="compositionally biased region" description="Basic and acidic residues" evidence="5">
    <location>
        <begin position="393"/>
        <end position="407"/>
    </location>
</feature>
<dbReference type="GO" id="GO:0045202">
    <property type="term" value="C:synapse"/>
    <property type="evidence" value="ECO:0007669"/>
    <property type="project" value="TreeGrafter"/>
</dbReference>
<dbReference type="GeneTree" id="ENSGT00940000165081"/>
<name>A0AAX7TY85_ASTCA</name>
<evidence type="ECO:0000313" key="7">
    <source>
        <dbReference type="Proteomes" id="UP000265100"/>
    </source>
</evidence>
<feature type="region of interest" description="Disordered" evidence="5">
    <location>
        <begin position="620"/>
        <end position="738"/>
    </location>
</feature>
<evidence type="ECO:0000313" key="6">
    <source>
        <dbReference type="Ensembl" id="ENSACLP00000061470.1"/>
    </source>
</evidence>
<dbReference type="Ensembl" id="ENSACLT00000072904.1">
    <property type="protein sequence ID" value="ENSACLP00000061470.1"/>
    <property type="gene ID" value="ENSACLG00000016260.2"/>
</dbReference>
<keyword evidence="3" id="KW-0472">Membrane</keyword>
<feature type="compositionally biased region" description="Basic and acidic residues" evidence="5">
    <location>
        <begin position="457"/>
        <end position="476"/>
    </location>
</feature>
<feature type="region of interest" description="Disordered" evidence="5">
    <location>
        <begin position="299"/>
        <end position="328"/>
    </location>
</feature>
<sequence>MEKEKEREKRKEASWERDRGGEKRRERDRKREKLCWEKVRWSERGREKEKKVIPTCYESPYPHLAASGRNNPCPVFSWPEQQFPRMSYRSTSLPRPLNVAESDGETQHNTSSFHDHKDDLRKRLSYTTHKLEMVETEFDSTRQYLETELRRAQEELEKFTEKLRRIQSSYAALQRINQDLEDKMHRASQHHEEEKRALSREIIVLNNHLMEAKITINKLREDNDLYRKDCNLAAQLLQCSKSHYRAHKMSELPLDFQERISSLMEKHNQSSGVTMAMCHSNYPDAVPTAIIAKVLEKPEPGSSCPVTRSPSPQAQDGDFLTGTGSTDHLNRRLSYKTSDLYCSDTALYCPERWQDTERRQSVDLHGTGLLQLHAQNSVDSNPDEDAFHSGSFSHHEPPSSFRHHDEFGTGSLPVSSSYSSFSLASDEKGGVSGGCGRTGSSTLSSSHQGLYMDWREGSSGDYEHKSISSYDKDRSSFPKSHSIQHMATQRSPQKGPSPAYTRTASCFSEPFHSSTPRLASSHSMGSTIGLGQAHGGTLDSQGDVQVSEDDLSSRWRQLSVEDINTFSSSYRNITGRVSPYSFSERHFAMGPSSKVKGSLYSSFQEGDDVFHSRVLEQCFPMSSSSPSRSPKPKEHRKQEKTSVLYRAKDDSQDSESSLFLSGSSKDKESSGGATAASSAKKDYVNLSADSSADSLHQSSLEASSLQHYPTPRPSVRPRPSSSSALSIGPALPKKTSARYQKFGSTGLTRKDSLTKAQLYGTLLN</sequence>
<reference evidence="6 7" key="1">
    <citation type="submission" date="2018-05" db="EMBL/GenBank/DDBJ databases">
        <authorList>
            <person name="Datahose"/>
        </authorList>
    </citation>
    <scope>NUCLEOTIDE SEQUENCE</scope>
</reference>
<dbReference type="GO" id="GO:0016020">
    <property type="term" value="C:membrane"/>
    <property type="evidence" value="ECO:0007669"/>
    <property type="project" value="UniProtKB-SubCell"/>
</dbReference>
<keyword evidence="7" id="KW-1185">Reference proteome</keyword>
<feature type="coiled-coil region" evidence="4">
    <location>
        <begin position="142"/>
        <end position="229"/>
    </location>
</feature>
<evidence type="ECO:0000256" key="5">
    <source>
        <dbReference type="SAM" id="MobiDB-lite"/>
    </source>
</evidence>
<dbReference type="InterPro" id="IPR043441">
    <property type="entry name" value="Tjap1/BEGAIN"/>
</dbReference>
<reference evidence="7" key="2">
    <citation type="submission" date="2023-03" db="EMBL/GenBank/DDBJ databases">
        <authorList>
            <consortium name="Wellcome Sanger Institute Data Sharing"/>
        </authorList>
    </citation>
    <scope>NUCLEOTIDE SEQUENCE [LARGE SCALE GENOMIC DNA]</scope>
</reference>
<reference evidence="6" key="4">
    <citation type="submission" date="2025-09" db="UniProtKB">
        <authorList>
            <consortium name="Ensembl"/>
        </authorList>
    </citation>
    <scope>IDENTIFICATION</scope>
</reference>
<feature type="region of interest" description="Disordered" evidence="5">
    <location>
        <begin position="1"/>
        <end position="31"/>
    </location>
</feature>
<dbReference type="AlphaFoldDB" id="A0AAX7TY85"/>
<evidence type="ECO:0000256" key="1">
    <source>
        <dbReference type="ARBA" id="ARBA00004170"/>
    </source>
</evidence>